<dbReference type="Pfam" id="PF17754">
    <property type="entry name" value="TetR_C_14"/>
    <property type="match status" value="1"/>
</dbReference>
<evidence type="ECO:0000256" key="5">
    <source>
        <dbReference type="SAM" id="MobiDB-lite"/>
    </source>
</evidence>
<dbReference type="InterPro" id="IPR023772">
    <property type="entry name" value="DNA-bd_HTH_TetR-type_CS"/>
</dbReference>
<evidence type="ECO:0000313" key="7">
    <source>
        <dbReference type="EMBL" id="PZM12112.1"/>
    </source>
</evidence>
<dbReference type="PRINTS" id="PR00455">
    <property type="entry name" value="HTHTETR"/>
</dbReference>
<dbReference type="GO" id="GO:0000976">
    <property type="term" value="F:transcription cis-regulatory region binding"/>
    <property type="evidence" value="ECO:0007669"/>
    <property type="project" value="TreeGrafter"/>
</dbReference>
<dbReference type="InterPro" id="IPR041347">
    <property type="entry name" value="MftR_C"/>
</dbReference>
<comment type="caution">
    <text evidence="7">The sequence shown here is derived from an EMBL/GenBank/DDBJ whole genome shotgun (WGS) entry which is preliminary data.</text>
</comment>
<dbReference type="SUPFAM" id="SSF46689">
    <property type="entry name" value="Homeodomain-like"/>
    <property type="match status" value="1"/>
</dbReference>
<keyword evidence="8" id="KW-1185">Reference proteome</keyword>
<dbReference type="PANTHER" id="PTHR30055">
    <property type="entry name" value="HTH-TYPE TRANSCRIPTIONAL REGULATOR RUTR"/>
    <property type="match status" value="1"/>
</dbReference>
<dbReference type="PANTHER" id="PTHR30055:SF238">
    <property type="entry name" value="MYCOFACTOCIN BIOSYNTHESIS TRANSCRIPTIONAL REGULATOR MFTR-RELATED"/>
    <property type="match status" value="1"/>
</dbReference>
<protein>
    <submittedName>
        <fullName evidence="7">TetR family transcriptional regulator</fullName>
    </submittedName>
</protein>
<feature type="domain" description="HTH tetR-type" evidence="6">
    <location>
        <begin position="21"/>
        <end position="81"/>
    </location>
</feature>
<dbReference type="InterPro" id="IPR009057">
    <property type="entry name" value="Homeodomain-like_sf"/>
</dbReference>
<dbReference type="Gene3D" id="1.10.10.60">
    <property type="entry name" value="Homeodomain-like"/>
    <property type="match status" value="1"/>
</dbReference>
<gene>
    <name evidence="7" type="ORF">CPY51_18615</name>
</gene>
<keyword evidence="1" id="KW-0805">Transcription regulation</keyword>
<dbReference type="GO" id="GO:0003700">
    <property type="term" value="F:DNA-binding transcription factor activity"/>
    <property type="evidence" value="ECO:0007669"/>
    <property type="project" value="TreeGrafter"/>
</dbReference>
<evidence type="ECO:0000259" key="6">
    <source>
        <dbReference type="PROSITE" id="PS50977"/>
    </source>
</evidence>
<dbReference type="Gene3D" id="1.10.357.10">
    <property type="entry name" value="Tetracycline Repressor, domain 2"/>
    <property type="match status" value="1"/>
</dbReference>
<feature type="compositionally biased region" description="Basic and acidic residues" evidence="5">
    <location>
        <begin position="1"/>
        <end position="16"/>
    </location>
</feature>
<dbReference type="OrthoDB" id="9811084at2"/>
<reference evidence="7 8" key="1">
    <citation type="journal article" date="2018" name="Sci. Rep.">
        <title>Rhizobium tumorigenes sp. nov., a novel plant tumorigenic bacterium isolated from cane gall tumors on thornless blackberry.</title>
        <authorList>
            <person name="Kuzmanovi N."/>
            <person name="Smalla K."/>
            <person name="Gronow S."/>
            <person name="PuBawska J."/>
        </authorList>
    </citation>
    <scope>NUCLEOTIDE SEQUENCE [LARGE SCALE GENOMIC DNA]</scope>
    <source>
        <strain evidence="7 8">CCBAU 85046</strain>
    </source>
</reference>
<dbReference type="Pfam" id="PF00440">
    <property type="entry name" value="TetR_N"/>
    <property type="match status" value="1"/>
</dbReference>
<dbReference type="InterPro" id="IPR050109">
    <property type="entry name" value="HTH-type_TetR-like_transc_reg"/>
</dbReference>
<evidence type="ECO:0000256" key="4">
    <source>
        <dbReference type="PROSITE-ProRule" id="PRU00335"/>
    </source>
</evidence>
<dbReference type="InterPro" id="IPR001647">
    <property type="entry name" value="HTH_TetR"/>
</dbReference>
<keyword evidence="2 4" id="KW-0238">DNA-binding</keyword>
<name>A0A2W4CGG1_9HYPH</name>
<organism evidence="7 8">
    <name type="scientific">Rhizobium tubonense</name>
    <dbReference type="NCBI Taxonomy" id="484088"/>
    <lineage>
        <taxon>Bacteria</taxon>
        <taxon>Pseudomonadati</taxon>
        <taxon>Pseudomonadota</taxon>
        <taxon>Alphaproteobacteria</taxon>
        <taxon>Hyphomicrobiales</taxon>
        <taxon>Rhizobiaceae</taxon>
        <taxon>Rhizobium/Agrobacterium group</taxon>
        <taxon>Rhizobium</taxon>
    </lineage>
</organism>
<dbReference type="PROSITE" id="PS50977">
    <property type="entry name" value="HTH_TETR_2"/>
    <property type="match status" value="1"/>
</dbReference>
<dbReference type="RefSeq" id="WP_111161729.1">
    <property type="nucleotide sequence ID" value="NZ_PCDP01000038.1"/>
</dbReference>
<dbReference type="EMBL" id="PCDP01000038">
    <property type="protein sequence ID" value="PZM12112.1"/>
    <property type="molecule type" value="Genomic_DNA"/>
</dbReference>
<evidence type="ECO:0000313" key="8">
    <source>
        <dbReference type="Proteomes" id="UP000248925"/>
    </source>
</evidence>
<sequence>MIEGKDIDAEPREGRRERKRRQTRERIEQAAMALFLERGFDATTIEDITEAADVSKRSFFDYFPSKEDVVFAWQDSFADGLAAAIAERPADEPIVKVVEEALTSAITAALDPQSVALADLIRETPVLSARNQLKYAKLERKLTEALLARTGDDEGERLRIRLLSAVVVSTMRVGGERWHEQQRPETLDTSSLETFARDIFRELWGVLADFGAGARSAPKPE</sequence>
<evidence type="ECO:0000256" key="2">
    <source>
        <dbReference type="ARBA" id="ARBA00023125"/>
    </source>
</evidence>
<evidence type="ECO:0000256" key="3">
    <source>
        <dbReference type="ARBA" id="ARBA00023163"/>
    </source>
</evidence>
<keyword evidence="3" id="KW-0804">Transcription</keyword>
<feature type="DNA-binding region" description="H-T-H motif" evidence="4">
    <location>
        <begin position="44"/>
        <end position="63"/>
    </location>
</feature>
<dbReference type="Proteomes" id="UP000248925">
    <property type="component" value="Unassembled WGS sequence"/>
</dbReference>
<evidence type="ECO:0000256" key="1">
    <source>
        <dbReference type="ARBA" id="ARBA00023015"/>
    </source>
</evidence>
<dbReference type="AlphaFoldDB" id="A0A2W4CGG1"/>
<accession>A0A2W4CGG1</accession>
<feature type="region of interest" description="Disordered" evidence="5">
    <location>
        <begin position="1"/>
        <end position="24"/>
    </location>
</feature>
<dbReference type="PROSITE" id="PS01081">
    <property type="entry name" value="HTH_TETR_1"/>
    <property type="match status" value="1"/>
</dbReference>
<proteinExistence type="predicted"/>